<dbReference type="InterPro" id="IPR027387">
    <property type="entry name" value="Cytb/b6-like_sf"/>
</dbReference>
<protein>
    <recommendedName>
        <fullName evidence="2">Cytochrome b/b6 N-terminal region profile domain-containing protein</fullName>
    </recommendedName>
</protein>
<gene>
    <name evidence="3" type="ORF">METZ01_LOCUS222527</name>
</gene>
<accession>A0A382G528</accession>
<dbReference type="SUPFAM" id="SSF81342">
    <property type="entry name" value="Transmembrane di-heme cytochromes"/>
    <property type="match status" value="1"/>
</dbReference>
<dbReference type="GO" id="GO:0009055">
    <property type="term" value="F:electron transfer activity"/>
    <property type="evidence" value="ECO:0007669"/>
    <property type="project" value="InterPro"/>
</dbReference>
<feature type="transmembrane region" description="Helical" evidence="1">
    <location>
        <begin position="118"/>
        <end position="136"/>
    </location>
</feature>
<dbReference type="PIRSF" id="PIRSF000032">
    <property type="entry name" value="Cytochrome_b6"/>
    <property type="match status" value="1"/>
</dbReference>
<dbReference type="GO" id="GO:0016020">
    <property type="term" value="C:membrane"/>
    <property type="evidence" value="ECO:0007669"/>
    <property type="project" value="InterPro"/>
</dbReference>
<feature type="domain" description="Cytochrome b/b6 N-terminal region profile" evidence="2">
    <location>
        <begin position="30"/>
        <end position="265"/>
    </location>
</feature>
<dbReference type="GO" id="GO:0016491">
    <property type="term" value="F:oxidoreductase activity"/>
    <property type="evidence" value="ECO:0007669"/>
    <property type="project" value="InterPro"/>
</dbReference>
<dbReference type="EMBL" id="UINC01053310">
    <property type="protein sequence ID" value="SVB69673.1"/>
    <property type="molecule type" value="Genomic_DNA"/>
</dbReference>
<feature type="transmembrane region" description="Helical" evidence="1">
    <location>
        <begin position="148"/>
        <end position="168"/>
    </location>
</feature>
<evidence type="ECO:0000259" key="2">
    <source>
        <dbReference type="PROSITE" id="PS51002"/>
    </source>
</evidence>
<dbReference type="PANTHER" id="PTHR19271">
    <property type="entry name" value="CYTOCHROME B"/>
    <property type="match status" value="1"/>
</dbReference>
<feature type="transmembrane region" description="Helical" evidence="1">
    <location>
        <begin position="233"/>
        <end position="254"/>
    </location>
</feature>
<dbReference type="Pfam" id="PF00033">
    <property type="entry name" value="Cytochrome_B"/>
    <property type="match status" value="2"/>
</dbReference>
<keyword evidence="1" id="KW-1133">Transmembrane helix</keyword>
<keyword evidence="1" id="KW-0472">Membrane</keyword>
<feature type="transmembrane region" description="Helical" evidence="1">
    <location>
        <begin position="63"/>
        <end position="89"/>
    </location>
</feature>
<keyword evidence="1" id="KW-0812">Transmembrane</keyword>
<dbReference type="Gene3D" id="1.20.810.10">
    <property type="entry name" value="Cytochrome Bc1 Complex, Chain C"/>
    <property type="match status" value="1"/>
</dbReference>
<evidence type="ECO:0000313" key="3">
    <source>
        <dbReference type="EMBL" id="SVB69673.1"/>
    </source>
</evidence>
<reference evidence="3" key="1">
    <citation type="submission" date="2018-05" db="EMBL/GenBank/DDBJ databases">
        <authorList>
            <person name="Lanie J.A."/>
            <person name="Ng W.-L."/>
            <person name="Kazmierczak K.M."/>
            <person name="Andrzejewski T.M."/>
            <person name="Davidsen T.M."/>
            <person name="Wayne K.J."/>
            <person name="Tettelin H."/>
            <person name="Glass J.I."/>
            <person name="Rusch D."/>
            <person name="Podicherti R."/>
            <person name="Tsui H.-C.T."/>
            <person name="Winkler M.E."/>
        </authorList>
    </citation>
    <scope>NUCLEOTIDE SEQUENCE</scope>
</reference>
<proteinExistence type="predicted"/>
<sequence length="266" mass="30263">MKDSREGKESLFQKVSSTQIWRSIFRTGGIPTTRRQRMMGVLNNVFLHLHPVRLPKHAVKVKYTWCMGGLSFFVFLILTITGILLMFYYRPTVEHAYMDMIDLGEQVPLGIMREIHRWGAHLMVITVWLHMFRVFMTGSYKPPREFNWAVGVILLTLTLLLSFTGYLLPWDQLAIWAITVGANMGRASPFLGYEGPGAALMQIGDVKLVHPGADASFILKAGRFVGEATLLRFYVLHCIGLPFIIMIFMAVHFWRIRKDGGISGPT</sequence>
<dbReference type="GO" id="GO:0022904">
    <property type="term" value="P:respiratory electron transport chain"/>
    <property type="evidence" value="ECO:0007669"/>
    <property type="project" value="InterPro"/>
</dbReference>
<organism evidence="3">
    <name type="scientific">marine metagenome</name>
    <dbReference type="NCBI Taxonomy" id="408172"/>
    <lineage>
        <taxon>unclassified sequences</taxon>
        <taxon>metagenomes</taxon>
        <taxon>ecological metagenomes</taxon>
    </lineage>
</organism>
<dbReference type="InterPro" id="IPR016174">
    <property type="entry name" value="Di-haem_cyt_TM"/>
</dbReference>
<dbReference type="AlphaFoldDB" id="A0A382G528"/>
<dbReference type="PANTHER" id="PTHR19271:SF16">
    <property type="entry name" value="CYTOCHROME B"/>
    <property type="match status" value="1"/>
</dbReference>
<dbReference type="PROSITE" id="PS51002">
    <property type="entry name" value="CYTB_NTER"/>
    <property type="match status" value="1"/>
</dbReference>
<dbReference type="InterPro" id="IPR005797">
    <property type="entry name" value="Cyt_b/b6_N"/>
</dbReference>
<name>A0A382G528_9ZZZZ</name>
<evidence type="ECO:0000256" key="1">
    <source>
        <dbReference type="SAM" id="Phobius"/>
    </source>
</evidence>